<dbReference type="EMBL" id="JBBJBU010000016">
    <property type="protein sequence ID" value="KAK7202616.1"/>
    <property type="molecule type" value="Genomic_DNA"/>
</dbReference>
<dbReference type="Gene3D" id="1.10.10.10">
    <property type="entry name" value="Winged helix-like DNA-binding domain superfamily/Winged helix DNA-binding domain"/>
    <property type="match status" value="1"/>
</dbReference>
<keyword evidence="6" id="KW-1185">Reference proteome</keyword>
<organism evidence="5 6">
    <name type="scientific">Myxozyma melibiosi</name>
    <dbReference type="NCBI Taxonomy" id="54550"/>
    <lineage>
        <taxon>Eukaryota</taxon>
        <taxon>Fungi</taxon>
        <taxon>Dikarya</taxon>
        <taxon>Ascomycota</taxon>
        <taxon>Saccharomycotina</taxon>
        <taxon>Lipomycetes</taxon>
        <taxon>Lipomycetales</taxon>
        <taxon>Lipomycetaceae</taxon>
        <taxon>Myxozyma</taxon>
    </lineage>
</organism>
<comment type="similarity">
    <text evidence="1 2 3">Belongs to the cullin family.</text>
</comment>
<dbReference type="InterPro" id="IPR036390">
    <property type="entry name" value="WH_DNA-bd_sf"/>
</dbReference>
<dbReference type="GeneID" id="90040214"/>
<dbReference type="InterPro" id="IPR059120">
    <property type="entry name" value="Cullin-like_AB"/>
</dbReference>
<feature type="domain" description="Cullin family profile" evidence="4">
    <location>
        <begin position="417"/>
        <end position="655"/>
    </location>
</feature>
<accession>A0ABR1EYE4</accession>
<reference evidence="5 6" key="1">
    <citation type="submission" date="2024-03" db="EMBL/GenBank/DDBJ databases">
        <title>Genome-scale model development and genomic sequencing of the oleaginous clade Lipomyces.</title>
        <authorList>
            <consortium name="Lawrence Berkeley National Laboratory"/>
            <person name="Czajka J.J."/>
            <person name="Han Y."/>
            <person name="Kim J."/>
            <person name="Mondo S.J."/>
            <person name="Hofstad B.A."/>
            <person name="Robles A."/>
            <person name="Haridas S."/>
            <person name="Riley R."/>
            <person name="LaButti K."/>
            <person name="Pangilinan J."/>
            <person name="Andreopoulos W."/>
            <person name="Lipzen A."/>
            <person name="Yan J."/>
            <person name="Wang M."/>
            <person name="Ng V."/>
            <person name="Grigoriev I.V."/>
            <person name="Spatafora J.W."/>
            <person name="Magnuson J.K."/>
            <person name="Baker S.E."/>
            <person name="Pomraning K.R."/>
        </authorList>
    </citation>
    <scope>NUCLEOTIDE SEQUENCE [LARGE SCALE GENOMIC DNA]</scope>
    <source>
        <strain evidence="5 6">Phaff 52-87</strain>
    </source>
</reference>
<name>A0ABR1EYE4_9ASCO</name>
<dbReference type="RefSeq" id="XP_064765649.1">
    <property type="nucleotide sequence ID" value="XM_064914702.1"/>
</dbReference>
<dbReference type="SUPFAM" id="SSF75632">
    <property type="entry name" value="Cullin homology domain"/>
    <property type="match status" value="1"/>
</dbReference>
<dbReference type="InterPro" id="IPR019559">
    <property type="entry name" value="Cullin_neddylation_domain"/>
</dbReference>
<dbReference type="Pfam" id="PF00888">
    <property type="entry name" value="Cullin"/>
    <property type="match status" value="1"/>
</dbReference>
<dbReference type="InterPro" id="IPR016159">
    <property type="entry name" value="Cullin_repeat-like_dom_sf"/>
</dbReference>
<comment type="caution">
    <text evidence="5">The sequence shown here is derived from an EMBL/GenBank/DDBJ whole genome shotgun (WGS) entry which is preliminary data.</text>
</comment>
<dbReference type="InterPro" id="IPR036317">
    <property type="entry name" value="Cullin_homology_sf"/>
</dbReference>
<dbReference type="Proteomes" id="UP001498771">
    <property type="component" value="Unassembled WGS sequence"/>
</dbReference>
<dbReference type="SMART" id="SM00884">
    <property type="entry name" value="Cullin_Nedd8"/>
    <property type="match status" value="1"/>
</dbReference>
<protein>
    <submittedName>
        <fullName evidence="5">Cullin</fullName>
    </submittedName>
</protein>
<dbReference type="PROSITE" id="PS50069">
    <property type="entry name" value="CULLIN_2"/>
    <property type="match status" value="1"/>
</dbReference>
<dbReference type="InterPro" id="IPR016158">
    <property type="entry name" value="Cullin_homology"/>
</dbReference>
<dbReference type="InterPro" id="IPR001373">
    <property type="entry name" value="Cullin_N"/>
</dbReference>
<dbReference type="PANTHER" id="PTHR11932">
    <property type="entry name" value="CULLIN"/>
    <property type="match status" value="1"/>
</dbReference>
<dbReference type="InterPro" id="IPR045093">
    <property type="entry name" value="Cullin"/>
</dbReference>
<evidence type="ECO:0000256" key="2">
    <source>
        <dbReference type="PROSITE-ProRule" id="PRU00330"/>
    </source>
</evidence>
<dbReference type="SMART" id="SM00182">
    <property type="entry name" value="CULLIN"/>
    <property type="match status" value="1"/>
</dbReference>
<evidence type="ECO:0000256" key="3">
    <source>
        <dbReference type="RuleBase" id="RU003829"/>
    </source>
</evidence>
<dbReference type="SUPFAM" id="SSF74788">
    <property type="entry name" value="Cullin repeat-like"/>
    <property type="match status" value="1"/>
</dbReference>
<dbReference type="InterPro" id="IPR036388">
    <property type="entry name" value="WH-like_DNA-bd_sf"/>
</dbReference>
<evidence type="ECO:0000313" key="5">
    <source>
        <dbReference type="EMBL" id="KAK7202616.1"/>
    </source>
</evidence>
<evidence type="ECO:0000256" key="1">
    <source>
        <dbReference type="ARBA" id="ARBA00006019"/>
    </source>
</evidence>
<dbReference type="Gene3D" id="1.20.1310.10">
    <property type="entry name" value="Cullin Repeats"/>
    <property type="match status" value="4"/>
</dbReference>
<dbReference type="Gene3D" id="3.30.230.130">
    <property type="entry name" value="Cullin, Chain C, Domain 2"/>
    <property type="match status" value="1"/>
</dbReference>
<sequence>MRPPRNRDSADVNFDDSWNVLSTAMQEMYKKNASRLSYEELYRTAYTLVLKKHAEKLYNAFKSFVAQHLRDMVANELAPLASNTANSLSADGLGSTVAVPLATADQREAGIRFLKAVKVQWDDHCLCMRMISDILMYMDRVYCKELQLPLIYDAGLALFRDHVIRNKEFQVGEHIYAVILNQIRLQRDGDLVDTSAIKAAVLMLESLTEDKIDGETVYSRSFEPKFLRSSTEFYVAEAAKISRECLSGQYLVETEKRLKEEHERAMTYLSVSTEPKIISIVEETMITKNIIAVMHSEKSGINQMILNERMDDLQRLYRLVARVDPEKTDLRNSLMTRVTQQGTEINRDALEDLKKPERAKGVSAQNAATMTAFKWVEAVLGLKERYDRILNDTMDGDNKVQTSLTKAFSTFINQMSRCSEFLSLFIDDNLKKGLKGKTEEEAEAVLDRAITLFRYIDDKDVFETYYKSHLAKRLLGGRSISDDVERMMITKLKMEVGFSFTTKLEGMFKDMKVSRDMTEEYKTYSQEHDSDRRTELSVSVLTSTNWPVSLSSGEQSSSSTCVYPSEIEHVKRSFEKFYVDRHSGRVLTWKPNMGNADLRATFKKRKYGLNVSTYAMVILTLFNDVADGDALSFEEIRAATSISEPELVRNLQSLAVVPNTRVLLKEPMSKDIKPTDRFSVNVNFESHYLKIKIPTVAYINKTETEKERKETVDKVDELRRYQTDAAIVRIMKARKTLEHNILVAEVTSQLSSRFHPDASLIKKRIDAMLEREYIERSSDNRQVYNYLA</sequence>
<dbReference type="Pfam" id="PF26557">
    <property type="entry name" value="Cullin_AB"/>
    <property type="match status" value="1"/>
</dbReference>
<dbReference type="Pfam" id="PF10557">
    <property type="entry name" value="Cullin_Nedd8"/>
    <property type="match status" value="1"/>
</dbReference>
<gene>
    <name evidence="5" type="ORF">BZA70DRAFT_300363</name>
</gene>
<evidence type="ECO:0000313" key="6">
    <source>
        <dbReference type="Proteomes" id="UP001498771"/>
    </source>
</evidence>
<dbReference type="SUPFAM" id="SSF46785">
    <property type="entry name" value="Winged helix' DNA-binding domain"/>
    <property type="match status" value="1"/>
</dbReference>
<evidence type="ECO:0000259" key="4">
    <source>
        <dbReference type="PROSITE" id="PS50069"/>
    </source>
</evidence>
<proteinExistence type="inferred from homology"/>